<dbReference type="EMBL" id="BQNB010020185">
    <property type="protein sequence ID" value="GJT93248.1"/>
    <property type="molecule type" value="Genomic_DNA"/>
</dbReference>
<dbReference type="Proteomes" id="UP001151760">
    <property type="component" value="Unassembled WGS sequence"/>
</dbReference>
<name>A0ABQ5I1H3_9ASTR</name>
<evidence type="ECO:0000313" key="1">
    <source>
        <dbReference type="EMBL" id="GJT93248.1"/>
    </source>
</evidence>
<gene>
    <name evidence="1" type="ORF">Tco_1082093</name>
</gene>
<reference evidence="1" key="1">
    <citation type="journal article" date="2022" name="Int. J. Mol. Sci.">
        <title>Draft Genome of Tanacetum Coccineum: Genomic Comparison of Closely Related Tanacetum-Family Plants.</title>
        <authorList>
            <person name="Yamashiro T."/>
            <person name="Shiraishi A."/>
            <person name="Nakayama K."/>
            <person name="Satake H."/>
        </authorList>
    </citation>
    <scope>NUCLEOTIDE SEQUENCE</scope>
</reference>
<sequence>MQHVLKSFLHVARHFLAVKVHSFLRIAPGFDLLAAEAPFDSGQADAREVSNGSFLLSSSNYFMRGFLFYIFLKVF</sequence>
<accession>A0ABQ5I1H3</accession>
<reference evidence="1" key="2">
    <citation type="submission" date="2022-01" db="EMBL/GenBank/DDBJ databases">
        <authorList>
            <person name="Yamashiro T."/>
            <person name="Shiraishi A."/>
            <person name="Satake H."/>
            <person name="Nakayama K."/>
        </authorList>
    </citation>
    <scope>NUCLEOTIDE SEQUENCE</scope>
</reference>
<comment type="caution">
    <text evidence="1">The sequence shown here is derived from an EMBL/GenBank/DDBJ whole genome shotgun (WGS) entry which is preliminary data.</text>
</comment>
<evidence type="ECO:0000313" key="2">
    <source>
        <dbReference type="Proteomes" id="UP001151760"/>
    </source>
</evidence>
<protein>
    <submittedName>
        <fullName evidence="1">Uncharacterized protein</fullName>
    </submittedName>
</protein>
<proteinExistence type="predicted"/>
<keyword evidence="2" id="KW-1185">Reference proteome</keyword>
<organism evidence="1 2">
    <name type="scientific">Tanacetum coccineum</name>
    <dbReference type="NCBI Taxonomy" id="301880"/>
    <lineage>
        <taxon>Eukaryota</taxon>
        <taxon>Viridiplantae</taxon>
        <taxon>Streptophyta</taxon>
        <taxon>Embryophyta</taxon>
        <taxon>Tracheophyta</taxon>
        <taxon>Spermatophyta</taxon>
        <taxon>Magnoliopsida</taxon>
        <taxon>eudicotyledons</taxon>
        <taxon>Gunneridae</taxon>
        <taxon>Pentapetalae</taxon>
        <taxon>asterids</taxon>
        <taxon>campanulids</taxon>
        <taxon>Asterales</taxon>
        <taxon>Asteraceae</taxon>
        <taxon>Asteroideae</taxon>
        <taxon>Anthemideae</taxon>
        <taxon>Anthemidinae</taxon>
        <taxon>Tanacetum</taxon>
    </lineage>
</organism>